<sequence>MSKQNLIEDNLELLDNCLNYLIESETLSLYFDDLRIKLINDTNKKIELSNSDNKTVDELFVDIFSKQTQQTKNLVKISEILLYLESENLIRLIEKNHIRITYQGIIQSSKGYVKTYKSEEVTSQRVYNVEQIQKFHLRWMTILTSIIAVGTLVAAVYYFFELFSFQICVHR</sequence>
<dbReference type="RefSeq" id="WP_183477139.1">
    <property type="nucleotide sequence ID" value="NZ_JACIFO010000003.1"/>
</dbReference>
<evidence type="ECO:0000313" key="3">
    <source>
        <dbReference type="Proteomes" id="UP000553034"/>
    </source>
</evidence>
<dbReference type="AlphaFoldDB" id="A0A840EQA7"/>
<gene>
    <name evidence="2" type="ORF">GGR32_001063</name>
</gene>
<proteinExistence type="predicted"/>
<accession>A0A840EQA7</accession>
<comment type="caution">
    <text evidence="2">The sequence shown here is derived from an EMBL/GenBank/DDBJ whole genome shotgun (WGS) entry which is preliminary data.</text>
</comment>
<name>A0A840EQA7_9FLAO</name>
<keyword evidence="1" id="KW-1133">Transmembrane helix</keyword>
<dbReference type="EMBL" id="JACIFO010000003">
    <property type="protein sequence ID" value="MBB4118783.1"/>
    <property type="molecule type" value="Genomic_DNA"/>
</dbReference>
<keyword evidence="1" id="KW-0812">Transmembrane</keyword>
<organism evidence="2 3">
    <name type="scientific">Mesonia hippocampi</name>
    <dbReference type="NCBI Taxonomy" id="1628250"/>
    <lineage>
        <taxon>Bacteria</taxon>
        <taxon>Pseudomonadati</taxon>
        <taxon>Bacteroidota</taxon>
        <taxon>Flavobacteriia</taxon>
        <taxon>Flavobacteriales</taxon>
        <taxon>Flavobacteriaceae</taxon>
        <taxon>Mesonia</taxon>
    </lineage>
</organism>
<keyword evidence="1" id="KW-0472">Membrane</keyword>
<feature type="transmembrane region" description="Helical" evidence="1">
    <location>
        <begin position="139"/>
        <end position="160"/>
    </location>
</feature>
<evidence type="ECO:0000313" key="2">
    <source>
        <dbReference type="EMBL" id="MBB4118783.1"/>
    </source>
</evidence>
<dbReference type="Proteomes" id="UP000553034">
    <property type="component" value="Unassembled WGS sequence"/>
</dbReference>
<keyword evidence="3" id="KW-1185">Reference proteome</keyword>
<reference evidence="2 3" key="1">
    <citation type="submission" date="2020-08" db="EMBL/GenBank/DDBJ databases">
        <title>Genomic Encyclopedia of Type Strains, Phase IV (KMG-IV): sequencing the most valuable type-strain genomes for metagenomic binning, comparative biology and taxonomic classification.</title>
        <authorList>
            <person name="Goeker M."/>
        </authorList>
    </citation>
    <scope>NUCLEOTIDE SEQUENCE [LARGE SCALE GENOMIC DNA]</scope>
    <source>
        <strain evidence="2 3">DSM 29568</strain>
    </source>
</reference>
<evidence type="ECO:0000256" key="1">
    <source>
        <dbReference type="SAM" id="Phobius"/>
    </source>
</evidence>
<protein>
    <submittedName>
        <fullName evidence="2">Uncharacterized protein</fullName>
    </submittedName>
</protein>